<dbReference type="Gene3D" id="3.40.50.720">
    <property type="entry name" value="NAD(P)-binding Rossmann-like Domain"/>
    <property type="match status" value="1"/>
</dbReference>
<protein>
    <submittedName>
        <fullName evidence="1">Short-chain dehydrogenase/reductase SDR</fullName>
    </submittedName>
</protein>
<organism evidence="1 2">
    <name type="scientific">Burkholderia ambifaria (strain ATCC BAA-244 / DSM 16087 / CCUG 44356 / LMG 19182 / AMMD)</name>
    <name type="common">Burkholderia cepacia (strain AMMD)</name>
    <dbReference type="NCBI Taxonomy" id="339670"/>
    <lineage>
        <taxon>Bacteria</taxon>
        <taxon>Pseudomonadati</taxon>
        <taxon>Pseudomonadota</taxon>
        <taxon>Betaproteobacteria</taxon>
        <taxon>Burkholderiales</taxon>
        <taxon>Burkholderiaceae</taxon>
        <taxon>Burkholderia</taxon>
        <taxon>Burkholderia cepacia complex</taxon>
    </lineage>
</organism>
<name>Q0B842_BURCM</name>
<reference evidence="1" key="1">
    <citation type="submission" date="2006-08" db="EMBL/GenBank/DDBJ databases">
        <title>Complete sequence of Chromosome 2 of Burkholderia cepacia AMMD.</title>
        <authorList>
            <consortium name="US DOE Joint Genome Institute"/>
            <person name="Copeland A."/>
            <person name="Lucas S."/>
            <person name="Lapidus A."/>
            <person name="Barry K."/>
            <person name="Detter J.C."/>
            <person name="Glavina del Rio T."/>
            <person name="Hammon N."/>
            <person name="Israni S."/>
            <person name="Pitluck S."/>
            <person name="Bruce D."/>
            <person name="Chain P."/>
            <person name="Malfatti S."/>
            <person name="Shin M."/>
            <person name="Vergez L."/>
            <person name="Schmutz J."/>
            <person name="Larimer F."/>
            <person name="Land M."/>
            <person name="Hauser L."/>
            <person name="Kyrpides N."/>
            <person name="Kim E."/>
            <person name="Parke J."/>
            <person name="Coenye T."/>
            <person name="Konstantinidis K."/>
            <person name="Ramette A."/>
            <person name="Tiedje J."/>
            <person name="Richardson P."/>
        </authorList>
    </citation>
    <scope>NUCLEOTIDE SEQUENCE</scope>
    <source>
        <strain evidence="1">AMMD</strain>
    </source>
</reference>
<keyword evidence="2" id="KW-1185">Reference proteome</keyword>
<gene>
    <name evidence="1" type="ordered locus">Bamb_4128</name>
</gene>
<dbReference type="SUPFAM" id="SSF51735">
    <property type="entry name" value="NAD(P)-binding Rossmann-fold domains"/>
    <property type="match status" value="1"/>
</dbReference>
<dbReference type="Proteomes" id="UP000000662">
    <property type="component" value="Chromosome 2"/>
</dbReference>
<evidence type="ECO:0000313" key="1">
    <source>
        <dbReference type="EMBL" id="ABI89681.1"/>
    </source>
</evidence>
<evidence type="ECO:0000313" key="2">
    <source>
        <dbReference type="Proteomes" id="UP000000662"/>
    </source>
</evidence>
<proteinExistence type="predicted"/>
<sequence>MLFLASDESAYCTGSEFIVDGGMLAGSTFH</sequence>
<dbReference type="EMBL" id="CP000441">
    <property type="protein sequence ID" value="ABI89681.1"/>
    <property type="molecule type" value="Genomic_DNA"/>
</dbReference>
<dbReference type="AlphaFoldDB" id="Q0B842"/>
<accession>Q0B842</accession>
<dbReference type="InterPro" id="IPR036291">
    <property type="entry name" value="NAD(P)-bd_dom_sf"/>
</dbReference>
<dbReference type="KEGG" id="bam:Bamb_4128"/>